<gene>
    <name evidence="2" type="ORF">GCM10008090_17800</name>
</gene>
<dbReference type="InterPro" id="IPR001296">
    <property type="entry name" value="Glyco_trans_1"/>
</dbReference>
<reference evidence="2" key="2">
    <citation type="submission" date="2020-09" db="EMBL/GenBank/DDBJ databases">
        <authorList>
            <person name="Sun Q."/>
            <person name="Kim S."/>
        </authorList>
    </citation>
    <scope>NUCLEOTIDE SEQUENCE</scope>
    <source>
        <strain evidence="2">KCTC 12711</strain>
    </source>
</reference>
<dbReference type="PANTHER" id="PTHR45947">
    <property type="entry name" value="SULFOQUINOVOSYL TRANSFERASE SQD2"/>
    <property type="match status" value="1"/>
</dbReference>
<reference evidence="2" key="1">
    <citation type="journal article" date="2014" name="Int. J. Syst. Evol. Microbiol.">
        <title>Complete genome sequence of Corynebacterium casei LMG S-19264T (=DSM 44701T), isolated from a smear-ripened cheese.</title>
        <authorList>
            <consortium name="US DOE Joint Genome Institute (JGI-PGF)"/>
            <person name="Walter F."/>
            <person name="Albersmeier A."/>
            <person name="Kalinowski J."/>
            <person name="Ruckert C."/>
        </authorList>
    </citation>
    <scope>NUCLEOTIDE SEQUENCE</scope>
    <source>
        <strain evidence="2">KCTC 12711</strain>
    </source>
</reference>
<dbReference type="InterPro" id="IPR050194">
    <property type="entry name" value="Glycosyltransferase_grp1"/>
</dbReference>
<feature type="domain" description="Glycosyl transferase family 1" evidence="1">
    <location>
        <begin position="187"/>
        <end position="342"/>
    </location>
</feature>
<dbReference type="PANTHER" id="PTHR45947:SF3">
    <property type="entry name" value="SULFOQUINOVOSYL TRANSFERASE SQD2"/>
    <property type="match status" value="1"/>
</dbReference>
<dbReference type="GO" id="GO:0016757">
    <property type="term" value="F:glycosyltransferase activity"/>
    <property type="evidence" value="ECO:0007669"/>
    <property type="project" value="InterPro"/>
</dbReference>
<accession>A0A918VKB5</accession>
<dbReference type="SUPFAM" id="SSF53756">
    <property type="entry name" value="UDP-Glycosyltransferase/glycogen phosphorylase"/>
    <property type="match status" value="1"/>
</dbReference>
<evidence type="ECO:0000313" key="2">
    <source>
        <dbReference type="EMBL" id="GHA08382.1"/>
    </source>
</evidence>
<keyword evidence="3" id="KW-1185">Reference proteome</keyword>
<comment type="caution">
    <text evidence="2">The sequence shown here is derived from an EMBL/GenBank/DDBJ whole genome shotgun (WGS) entry which is preliminary data.</text>
</comment>
<proteinExistence type="predicted"/>
<name>A0A918VKB5_9GAMM</name>
<dbReference type="AlphaFoldDB" id="A0A918VKB5"/>
<dbReference type="Proteomes" id="UP000614811">
    <property type="component" value="Unassembled WGS sequence"/>
</dbReference>
<evidence type="ECO:0000313" key="3">
    <source>
        <dbReference type="Proteomes" id="UP000614811"/>
    </source>
</evidence>
<dbReference type="RefSeq" id="WP_189399962.1">
    <property type="nucleotide sequence ID" value="NZ_BMXA01000002.1"/>
</dbReference>
<dbReference type="Gene3D" id="3.40.50.2000">
    <property type="entry name" value="Glycogen Phosphorylase B"/>
    <property type="match status" value="2"/>
</dbReference>
<sequence length="377" mass="42847">MLVIVQDVPTQFDVPLYNKIAREGALPINIVYTHAASTDVEIGQSPRWDHIKEHAYPHRFLTESERRDAREVVRAIMQDNPQHVVISGYWPKLHRDIMRQLKAQNVSVGLRSDNTIQHSRLSGLRGVVKRQYLSRLLAKYDAWHPVGHQAADYLAHVSSQPRPVHLFPYNIDRDWFRHHAGQIRAEREAHLSQLGWPTDSYVVLGIMKWSAREDPITLIHAFERYQQLHARARLVLVGDGPLRDKVKTEVQRLHKTVTTPGYVSYSGLPFWYGLADVFVHPAPGEPWGVSVSEALASGVPVIASTGVGAAQEQITPTMTGEIFAQCDVESLFQALQRWQSSAKAVDATELRERCFSGLDSWCYEQTIQMFQRVLSHV</sequence>
<evidence type="ECO:0000259" key="1">
    <source>
        <dbReference type="Pfam" id="PF00534"/>
    </source>
</evidence>
<protein>
    <recommendedName>
        <fullName evidence="1">Glycosyl transferase family 1 domain-containing protein</fullName>
    </recommendedName>
</protein>
<dbReference type="EMBL" id="BMXA01000002">
    <property type="protein sequence ID" value="GHA08382.1"/>
    <property type="molecule type" value="Genomic_DNA"/>
</dbReference>
<organism evidence="2 3">
    <name type="scientific">Arenicella chitinivorans</name>
    <dbReference type="NCBI Taxonomy" id="1329800"/>
    <lineage>
        <taxon>Bacteria</taxon>
        <taxon>Pseudomonadati</taxon>
        <taxon>Pseudomonadota</taxon>
        <taxon>Gammaproteobacteria</taxon>
        <taxon>Arenicellales</taxon>
        <taxon>Arenicellaceae</taxon>
        <taxon>Arenicella</taxon>
    </lineage>
</organism>
<dbReference type="Pfam" id="PF00534">
    <property type="entry name" value="Glycos_transf_1"/>
    <property type="match status" value="1"/>
</dbReference>